<dbReference type="SUPFAM" id="SSF56784">
    <property type="entry name" value="HAD-like"/>
    <property type="match status" value="1"/>
</dbReference>
<sequence length="216" mass="23706">MPKTTILFDLDGTLIDSTSSILNGFHSAFSKFGFAQPNDEQICSLIGHPLDYMFCSLGVPNSLVLNFADTYKEAYRKTYLEQTKLLDGAKEAVELASNIADIGVVTTKTSKYSICLLEHLGIGKYFQTVVGKDDVINPKPHPEPILKALSNLNKSNQNAYMIGDTSMDAMAAKGANIISIGVSCGYEKIDNLFKICDWVEKNPKEAVERVNIISNL</sequence>
<dbReference type="SFLD" id="SFLDS00003">
    <property type="entry name" value="Haloacid_Dehalogenase"/>
    <property type="match status" value="1"/>
</dbReference>
<dbReference type="InterPro" id="IPR006439">
    <property type="entry name" value="HAD-SF_hydro_IA"/>
</dbReference>
<dbReference type="GO" id="GO:0006281">
    <property type="term" value="P:DNA repair"/>
    <property type="evidence" value="ECO:0007669"/>
    <property type="project" value="TreeGrafter"/>
</dbReference>
<proteinExistence type="inferred from homology"/>
<dbReference type="RefSeq" id="WP_152789195.1">
    <property type="nucleotide sequence ID" value="NZ_AACKKR020000001.1"/>
</dbReference>
<gene>
    <name evidence="5" type="ORF">AAH17_05235</name>
</gene>
<dbReference type="EMBL" id="AACCXK010000007">
    <property type="protein sequence ID" value="EAK0453058.1"/>
    <property type="molecule type" value="Genomic_DNA"/>
</dbReference>
<name>A0A5L4KBB6_CAMFE</name>
<dbReference type="InterPro" id="IPR050155">
    <property type="entry name" value="HAD-like_hydrolase_sf"/>
</dbReference>
<dbReference type="PANTHER" id="PTHR43434">
    <property type="entry name" value="PHOSPHOGLYCOLATE PHOSPHATASE"/>
    <property type="match status" value="1"/>
</dbReference>
<dbReference type="AlphaFoldDB" id="A0A5L4KBB6"/>
<organism evidence="5">
    <name type="scientific">Campylobacter fetus</name>
    <dbReference type="NCBI Taxonomy" id="196"/>
    <lineage>
        <taxon>Bacteria</taxon>
        <taxon>Pseudomonadati</taxon>
        <taxon>Campylobacterota</taxon>
        <taxon>Epsilonproteobacteria</taxon>
        <taxon>Campylobacterales</taxon>
        <taxon>Campylobacteraceae</taxon>
        <taxon>Campylobacter</taxon>
    </lineage>
</organism>
<dbReference type="GO" id="GO:0008967">
    <property type="term" value="F:phosphoglycolate phosphatase activity"/>
    <property type="evidence" value="ECO:0007669"/>
    <property type="project" value="UniProtKB-EC"/>
</dbReference>
<reference evidence="5" key="1">
    <citation type="submission" date="2018-05" db="EMBL/GenBank/DDBJ databases">
        <authorList>
            <consortium name="PulseNet: The National Subtyping Network for Foodborne Disease Surveillance"/>
            <person name="Tarr C.L."/>
            <person name="Trees E."/>
            <person name="Katz L.S."/>
            <person name="Carleton-Romer H.A."/>
            <person name="Stroika S."/>
            <person name="Kucerova Z."/>
            <person name="Roache K.F."/>
            <person name="Sabol A.L."/>
            <person name="Besser J."/>
            <person name="Gerner-Smidt P."/>
        </authorList>
    </citation>
    <scope>NUCLEOTIDE SEQUENCE</scope>
    <source>
        <strain evidence="5">2014D-0197</strain>
    </source>
</reference>
<dbReference type="InterPro" id="IPR023214">
    <property type="entry name" value="HAD_sf"/>
</dbReference>
<dbReference type="SFLD" id="SFLDG01135">
    <property type="entry name" value="C1.5.6:_HAD__Beta-PGM__Phospha"/>
    <property type="match status" value="1"/>
</dbReference>
<comment type="pathway">
    <text evidence="2">Organic acid metabolism; glycolate biosynthesis; glycolate from 2-phosphoglycolate: step 1/1.</text>
</comment>
<evidence type="ECO:0000313" key="5">
    <source>
        <dbReference type="EMBL" id="EAK0453058.1"/>
    </source>
</evidence>
<evidence type="ECO:0000256" key="2">
    <source>
        <dbReference type="ARBA" id="ARBA00004818"/>
    </source>
</evidence>
<dbReference type="InterPro" id="IPR036412">
    <property type="entry name" value="HAD-like_sf"/>
</dbReference>
<protein>
    <recommendedName>
        <fullName evidence="4">phosphoglycolate phosphatase</fullName>
        <ecNumber evidence="4">3.1.3.18</ecNumber>
    </recommendedName>
</protein>
<dbReference type="InterPro" id="IPR041492">
    <property type="entry name" value="HAD_2"/>
</dbReference>
<comment type="caution">
    <text evidence="5">The sequence shown here is derived from an EMBL/GenBank/DDBJ whole genome shotgun (WGS) entry which is preliminary data.</text>
</comment>
<dbReference type="EC" id="3.1.3.18" evidence="4"/>
<keyword evidence="5" id="KW-0378">Hydrolase</keyword>
<comment type="catalytic activity">
    <reaction evidence="1">
        <text>2-phosphoglycolate + H2O = glycolate + phosphate</text>
        <dbReference type="Rhea" id="RHEA:14369"/>
        <dbReference type="ChEBI" id="CHEBI:15377"/>
        <dbReference type="ChEBI" id="CHEBI:29805"/>
        <dbReference type="ChEBI" id="CHEBI:43474"/>
        <dbReference type="ChEBI" id="CHEBI:58033"/>
        <dbReference type="EC" id="3.1.3.18"/>
    </reaction>
</comment>
<evidence type="ECO:0000256" key="3">
    <source>
        <dbReference type="ARBA" id="ARBA00006171"/>
    </source>
</evidence>
<evidence type="ECO:0000256" key="1">
    <source>
        <dbReference type="ARBA" id="ARBA00000830"/>
    </source>
</evidence>
<dbReference type="NCBIfam" id="TIGR01549">
    <property type="entry name" value="HAD-SF-IA-v1"/>
    <property type="match status" value="1"/>
</dbReference>
<dbReference type="Gene3D" id="3.40.50.1000">
    <property type="entry name" value="HAD superfamily/HAD-like"/>
    <property type="match status" value="1"/>
</dbReference>
<dbReference type="PANTHER" id="PTHR43434:SF1">
    <property type="entry name" value="PHOSPHOGLYCOLATE PHOSPHATASE"/>
    <property type="match status" value="1"/>
</dbReference>
<dbReference type="Gene3D" id="1.10.150.240">
    <property type="entry name" value="Putative phosphatase, domain 2"/>
    <property type="match status" value="1"/>
</dbReference>
<dbReference type="Pfam" id="PF13419">
    <property type="entry name" value="HAD_2"/>
    <property type="match status" value="1"/>
</dbReference>
<dbReference type="InterPro" id="IPR023198">
    <property type="entry name" value="PGP-like_dom2"/>
</dbReference>
<accession>A0A5L4KBB6</accession>
<evidence type="ECO:0000256" key="4">
    <source>
        <dbReference type="ARBA" id="ARBA00013078"/>
    </source>
</evidence>
<comment type="similarity">
    <text evidence="3">Belongs to the HAD-like hydrolase superfamily. CbbY/CbbZ/Gph/YieH family.</text>
</comment>
<dbReference type="SFLD" id="SFLDG01129">
    <property type="entry name" value="C1.5:_HAD__Beta-PGM__Phosphata"/>
    <property type="match status" value="1"/>
</dbReference>